<accession>A0ABR7TJE3</accession>
<comment type="caution">
    <text evidence="1">The sequence shown here is derived from an EMBL/GenBank/DDBJ whole genome shotgun (WGS) entry which is preliminary data.</text>
</comment>
<dbReference type="InterPro" id="IPR018247">
    <property type="entry name" value="EF_Hand_1_Ca_BS"/>
</dbReference>
<reference evidence="1 2" key="1">
    <citation type="submission" date="2020-09" db="EMBL/GenBank/DDBJ databases">
        <title>Genome sequences of type strains of Chitinophaga qingshengii and Chitinophaga varians.</title>
        <authorList>
            <person name="Kittiwongwattana C."/>
        </authorList>
    </citation>
    <scope>NUCLEOTIDE SEQUENCE [LARGE SCALE GENOMIC DNA]</scope>
    <source>
        <strain evidence="1 2">JCM 30026</strain>
    </source>
</reference>
<sequence>MKYWLLLIAFICCMLITLTDGVSQAPVKRKPFKAFIDSLTNTTGLRFDNKKPAKVKIDTIFANGQYQIVRNNGLVKQYYKLKDKSTNVTDLDNCNSFLGIGKKVFLKDTMRCWTRFEYDAHSSFSYNSASFITGMAEPADDCSGSLCRVYTYAVIAKFGADTSVQYLSYTDNITGLRYGDINHDGWLDFLDIQQGMDLDAMRAIRKKGGKYKNLECDNSACYRIRAITYRRGKWEALRDKEGKALYWLVKLDTPYEQKSTFEVILSNGPYKW</sequence>
<dbReference type="RefSeq" id="WP_188087683.1">
    <property type="nucleotide sequence ID" value="NZ_JACVFC010000001.1"/>
</dbReference>
<dbReference type="PROSITE" id="PS00018">
    <property type="entry name" value="EF_HAND_1"/>
    <property type="match status" value="1"/>
</dbReference>
<protein>
    <recommendedName>
        <fullName evidence="3">VCBS repeat-containing protein</fullName>
    </recommendedName>
</protein>
<evidence type="ECO:0000313" key="2">
    <source>
        <dbReference type="Proteomes" id="UP000659124"/>
    </source>
</evidence>
<evidence type="ECO:0000313" key="1">
    <source>
        <dbReference type="EMBL" id="MBC9930617.1"/>
    </source>
</evidence>
<name>A0ABR7TJE3_9BACT</name>
<proteinExistence type="predicted"/>
<evidence type="ECO:0008006" key="3">
    <source>
        <dbReference type="Google" id="ProtNLM"/>
    </source>
</evidence>
<dbReference type="Proteomes" id="UP000659124">
    <property type="component" value="Unassembled WGS sequence"/>
</dbReference>
<keyword evidence="2" id="KW-1185">Reference proteome</keyword>
<dbReference type="EMBL" id="JACVFC010000001">
    <property type="protein sequence ID" value="MBC9930617.1"/>
    <property type="molecule type" value="Genomic_DNA"/>
</dbReference>
<organism evidence="1 2">
    <name type="scientific">Chitinophaga qingshengii</name>
    <dbReference type="NCBI Taxonomy" id="1569794"/>
    <lineage>
        <taxon>Bacteria</taxon>
        <taxon>Pseudomonadati</taxon>
        <taxon>Bacteroidota</taxon>
        <taxon>Chitinophagia</taxon>
        <taxon>Chitinophagales</taxon>
        <taxon>Chitinophagaceae</taxon>
        <taxon>Chitinophaga</taxon>
    </lineage>
</organism>
<gene>
    <name evidence="1" type="ORF">ICL07_09555</name>
</gene>